<evidence type="ECO:0000256" key="1">
    <source>
        <dbReference type="ARBA" id="ARBA00006975"/>
    </source>
</evidence>
<comment type="function">
    <text evidence="3">Eukaryotic CPN10 homolog which is essential for mitochondrial protein biogenesis, together with CPN60. Binds to CPN60 in the presence of Mg-ATP and suppresses the ATPase activity of the latter.</text>
</comment>
<gene>
    <name evidence="5" type="ORF">INT45_003166</name>
</gene>
<comment type="caution">
    <text evidence="5">The sequence shown here is derived from an EMBL/GenBank/DDBJ whole genome shotgun (WGS) entry which is preliminary data.</text>
</comment>
<dbReference type="OrthoDB" id="184876at2759"/>
<dbReference type="AlphaFoldDB" id="A0A8H7RSL1"/>
<keyword evidence="6" id="KW-1185">Reference proteome</keyword>
<dbReference type="GO" id="GO:0051087">
    <property type="term" value="F:protein-folding chaperone binding"/>
    <property type="evidence" value="ECO:0007669"/>
    <property type="project" value="TreeGrafter"/>
</dbReference>
<dbReference type="HAMAP" id="MF_00580">
    <property type="entry name" value="CH10"/>
    <property type="match status" value="1"/>
</dbReference>
<sequence length="104" mass="11232">MSAAGKLKNIVPLLDRVLVQRIKPQEKTAAGIFIPEKAQETSNTGLVVAVGKGLLDRDGKHIPNQVATGDKVILPSFGGSTVKVEGEDYFLYRDSEILAKVQEN</sequence>
<dbReference type="CDD" id="cd00320">
    <property type="entry name" value="cpn10"/>
    <property type="match status" value="1"/>
</dbReference>
<name>A0A8H7RSL1_9FUNG</name>
<dbReference type="GO" id="GO:0046872">
    <property type="term" value="F:metal ion binding"/>
    <property type="evidence" value="ECO:0007669"/>
    <property type="project" value="TreeGrafter"/>
</dbReference>
<organism evidence="5 6">
    <name type="scientific">Circinella minor</name>
    <dbReference type="NCBI Taxonomy" id="1195481"/>
    <lineage>
        <taxon>Eukaryota</taxon>
        <taxon>Fungi</taxon>
        <taxon>Fungi incertae sedis</taxon>
        <taxon>Mucoromycota</taxon>
        <taxon>Mucoromycotina</taxon>
        <taxon>Mucoromycetes</taxon>
        <taxon>Mucorales</taxon>
        <taxon>Lichtheimiaceae</taxon>
        <taxon>Circinella</taxon>
    </lineage>
</organism>
<reference evidence="5 6" key="1">
    <citation type="submission" date="2020-12" db="EMBL/GenBank/DDBJ databases">
        <title>Metabolic potential, ecology and presence of endohyphal bacteria is reflected in genomic diversity of Mucoromycotina.</title>
        <authorList>
            <person name="Muszewska A."/>
            <person name="Okrasinska A."/>
            <person name="Steczkiewicz K."/>
            <person name="Drgas O."/>
            <person name="Orlowska M."/>
            <person name="Perlinska-Lenart U."/>
            <person name="Aleksandrzak-Piekarczyk T."/>
            <person name="Szatraj K."/>
            <person name="Zielenkiewicz U."/>
            <person name="Pilsyk S."/>
            <person name="Malc E."/>
            <person name="Mieczkowski P."/>
            <person name="Kruszewska J.S."/>
            <person name="Biernat P."/>
            <person name="Pawlowska J."/>
        </authorList>
    </citation>
    <scope>NUCLEOTIDE SEQUENCE [LARGE SCALE GENOMIC DNA]</scope>
    <source>
        <strain evidence="5 6">CBS 142.35</strain>
    </source>
</reference>
<dbReference type="PRINTS" id="PR00297">
    <property type="entry name" value="CHAPERONIN10"/>
</dbReference>
<comment type="similarity">
    <text evidence="1 4">Belongs to the GroES chaperonin family.</text>
</comment>
<dbReference type="Gene3D" id="2.30.33.40">
    <property type="entry name" value="GroES chaperonin"/>
    <property type="match status" value="1"/>
</dbReference>
<dbReference type="SMART" id="SM00883">
    <property type="entry name" value="Cpn10"/>
    <property type="match status" value="1"/>
</dbReference>
<evidence type="ECO:0000256" key="2">
    <source>
        <dbReference type="ARBA" id="ARBA00023186"/>
    </source>
</evidence>
<dbReference type="Pfam" id="PF00166">
    <property type="entry name" value="Cpn10"/>
    <property type="match status" value="1"/>
</dbReference>
<dbReference type="GO" id="GO:0005524">
    <property type="term" value="F:ATP binding"/>
    <property type="evidence" value="ECO:0007669"/>
    <property type="project" value="InterPro"/>
</dbReference>
<dbReference type="PANTHER" id="PTHR10772:SF0">
    <property type="entry name" value="10 KDA HEAT SHOCK PROTEIN, MITOCHONDRIAL"/>
    <property type="match status" value="1"/>
</dbReference>
<dbReference type="InterPro" id="IPR037124">
    <property type="entry name" value="Chaperonin_GroES_sf"/>
</dbReference>
<dbReference type="GO" id="GO:0044183">
    <property type="term" value="F:protein folding chaperone"/>
    <property type="evidence" value="ECO:0007669"/>
    <property type="project" value="InterPro"/>
</dbReference>
<protein>
    <submittedName>
        <fullName evidence="5">Uncharacterized protein</fullName>
    </submittedName>
</protein>
<evidence type="ECO:0000256" key="3">
    <source>
        <dbReference type="ARBA" id="ARBA00056825"/>
    </source>
</evidence>
<proteinExistence type="inferred from homology"/>
<dbReference type="PANTHER" id="PTHR10772">
    <property type="entry name" value="10 KDA HEAT SHOCK PROTEIN"/>
    <property type="match status" value="1"/>
</dbReference>
<dbReference type="Proteomes" id="UP000646827">
    <property type="component" value="Unassembled WGS sequence"/>
</dbReference>
<dbReference type="GO" id="GO:0051082">
    <property type="term" value="F:unfolded protein binding"/>
    <property type="evidence" value="ECO:0007669"/>
    <property type="project" value="TreeGrafter"/>
</dbReference>
<dbReference type="EMBL" id="JAEPRB010000513">
    <property type="protein sequence ID" value="KAG2215472.1"/>
    <property type="molecule type" value="Genomic_DNA"/>
</dbReference>
<dbReference type="InterPro" id="IPR020818">
    <property type="entry name" value="Chaperonin_GroES"/>
</dbReference>
<dbReference type="InterPro" id="IPR011032">
    <property type="entry name" value="GroES-like_sf"/>
</dbReference>
<keyword evidence="2 4" id="KW-0143">Chaperone</keyword>
<evidence type="ECO:0000313" key="6">
    <source>
        <dbReference type="Proteomes" id="UP000646827"/>
    </source>
</evidence>
<dbReference type="FunFam" id="2.30.33.40:FF:000002">
    <property type="entry name" value="10 kDa chaperonin, mitochondrial"/>
    <property type="match status" value="1"/>
</dbReference>
<dbReference type="GO" id="GO:0005759">
    <property type="term" value="C:mitochondrial matrix"/>
    <property type="evidence" value="ECO:0007669"/>
    <property type="project" value="TreeGrafter"/>
</dbReference>
<dbReference type="SUPFAM" id="SSF50129">
    <property type="entry name" value="GroES-like"/>
    <property type="match status" value="1"/>
</dbReference>
<evidence type="ECO:0000313" key="5">
    <source>
        <dbReference type="EMBL" id="KAG2215472.1"/>
    </source>
</evidence>
<accession>A0A8H7RSL1</accession>
<evidence type="ECO:0000256" key="4">
    <source>
        <dbReference type="RuleBase" id="RU003479"/>
    </source>
</evidence>